<dbReference type="EMBL" id="CP040463">
    <property type="protein sequence ID" value="QCT94425.1"/>
    <property type="molecule type" value="Genomic_DNA"/>
</dbReference>
<dbReference type="Proteomes" id="UP000306825">
    <property type="component" value="Chromosome"/>
</dbReference>
<dbReference type="SMART" id="SM00901">
    <property type="entry name" value="FRG"/>
    <property type="match status" value="1"/>
</dbReference>
<protein>
    <submittedName>
        <fullName evidence="2">FRG domain-containing protein</fullName>
    </submittedName>
</protein>
<gene>
    <name evidence="2" type="ORF">FE773_04305</name>
</gene>
<proteinExistence type="predicted"/>
<name>A0ABX5VBF5_9BACT</name>
<sequence length="378" mass="44735">MKTFNDFWNKLENFISENKNKNYIFRGQANIEWKLHTTFYRNYGVENNAKLNEKIFNLITNFEKALIFLNKDLKATKLIDIMQLARHYGLPVPLIDFTYSPYIALFFACIEEENHDGVLYLIDYKRLFSELKNFFIKKLKNNELHNFIDILVFIDDFYNKDVSGIKEILKIELSKLDKEYLLKGKSILDLGIKLITLQIIESKLLHKIHFNSINESEMFDIWKDLLIKSPVLYTEKIFLNPIKYFLIENNIFFIPNANETNKRMIYQQGCFIYDTLNYAKLGIADLEEFILKYLNTNIIKKIEILAKYKKDILKKLSLMNINGVNLFGDEIGAVIDAKLGLINFEFDSKIEEYQLLKSYNPIDLSIDDKINIYKEFIK</sequence>
<dbReference type="Pfam" id="PF08867">
    <property type="entry name" value="FRG"/>
    <property type="match status" value="1"/>
</dbReference>
<dbReference type="InterPro" id="IPR014966">
    <property type="entry name" value="FRG-dom"/>
</dbReference>
<reference evidence="2 3" key="1">
    <citation type="submission" date="2019-05" db="EMBL/GenBank/DDBJ databases">
        <title>A comparative analysis of the Nautiliaceae.</title>
        <authorList>
            <person name="Grosche A."/>
            <person name="Smedile F."/>
            <person name="Vetriani C."/>
        </authorList>
    </citation>
    <scope>NUCLEOTIDE SEQUENCE [LARGE SCALE GENOMIC DNA]</scope>
    <source>
        <strain evidence="2 3">TB-2</strain>
    </source>
</reference>
<accession>A0ABX5VBF5</accession>
<evidence type="ECO:0000259" key="1">
    <source>
        <dbReference type="SMART" id="SM00901"/>
    </source>
</evidence>
<feature type="domain" description="FRG" evidence="1">
    <location>
        <begin position="19"/>
        <end position="120"/>
    </location>
</feature>
<evidence type="ECO:0000313" key="2">
    <source>
        <dbReference type="EMBL" id="QCT94425.1"/>
    </source>
</evidence>
<organism evidence="2 3">
    <name type="scientific">Caminibacter mediatlanticus TB-2</name>
    <dbReference type="NCBI Taxonomy" id="391592"/>
    <lineage>
        <taxon>Bacteria</taxon>
        <taxon>Pseudomonadati</taxon>
        <taxon>Campylobacterota</taxon>
        <taxon>Epsilonproteobacteria</taxon>
        <taxon>Nautiliales</taxon>
        <taxon>Nautiliaceae</taxon>
        <taxon>Caminibacter</taxon>
    </lineage>
</organism>
<keyword evidence="3" id="KW-1185">Reference proteome</keyword>
<dbReference type="RefSeq" id="WP_138323215.1">
    <property type="nucleotide sequence ID" value="NZ_CP040463.1"/>
</dbReference>
<evidence type="ECO:0000313" key="3">
    <source>
        <dbReference type="Proteomes" id="UP000306825"/>
    </source>
</evidence>